<dbReference type="RefSeq" id="WP_386345060.1">
    <property type="nucleotide sequence ID" value="NZ_JBHSFG010000041.1"/>
</dbReference>
<evidence type="ECO:0000313" key="2">
    <source>
        <dbReference type="Proteomes" id="UP001596012"/>
    </source>
</evidence>
<evidence type="ECO:0000313" key="1">
    <source>
        <dbReference type="EMBL" id="MFC4467629.1"/>
    </source>
</evidence>
<name>A0ABV8YQR4_9ACTN</name>
<keyword evidence="2" id="KW-1185">Reference proteome</keyword>
<evidence type="ECO:0008006" key="3">
    <source>
        <dbReference type="Google" id="ProtNLM"/>
    </source>
</evidence>
<comment type="caution">
    <text evidence="1">The sequence shown here is derived from an EMBL/GenBank/DDBJ whole genome shotgun (WGS) entry which is preliminary data.</text>
</comment>
<gene>
    <name evidence="1" type="ORF">ACFPH6_24385</name>
</gene>
<dbReference type="EMBL" id="JBHSFG010000041">
    <property type="protein sequence ID" value="MFC4467629.1"/>
    <property type="molecule type" value="Genomic_DNA"/>
</dbReference>
<dbReference type="Proteomes" id="UP001596012">
    <property type="component" value="Unassembled WGS sequence"/>
</dbReference>
<accession>A0ABV8YQR4</accession>
<sequence length="126" mass="13365">MLLIALISVGACATTGERSDGASAAAVAFKDALRRGDAREACSLLAPRTRMELAESEKAPCGQAITKPHLPADGRVQETDVYGRQAMVTLTDDTVFLARFSSGWRVIAAGCLPRPGQPYQCQVKGE</sequence>
<proteinExistence type="predicted"/>
<organism evidence="1 2">
    <name type="scientific">Streptomyces xiangluensis</name>
    <dbReference type="NCBI Taxonomy" id="2665720"/>
    <lineage>
        <taxon>Bacteria</taxon>
        <taxon>Bacillati</taxon>
        <taxon>Actinomycetota</taxon>
        <taxon>Actinomycetes</taxon>
        <taxon>Kitasatosporales</taxon>
        <taxon>Streptomycetaceae</taxon>
        <taxon>Streptomyces</taxon>
    </lineage>
</organism>
<reference evidence="2" key="1">
    <citation type="journal article" date="2019" name="Int. J. Syst. Evol. Microbiol.">
        <title>The Global Catalogue of Microorganisms (GCM) 10K type strain sequencing project: providing services to taxonomists for standard genome sequencing and annotation.</title>
        <authorList>
            <consortium name="The Broad Institute Genomics Platform"/>
            <consortium name="The Broad Institute Genome Sequencing Center for Infectious Disease"/>
            <person name="Wu L."/>
            <person name="Ma J."/>
        </authorList>
    </citation>
    <scope>NUCLEOTIDE SEQUENCE [LARGE SCALE GENOMIC DNA]</scope>
    <source>
        <strain evidence="2">DT43</strain>
    </source>
</reference>
<protein>
    <recommendedName>
        <fullName evidence="3">Lipoprotein</fullName>
    </recommendedName>
</protein>